<evidence type="ECO:0000256" key="2">
    <source>
        <dbReference type="SAM" id="MobiDB-lite"/>
    </source>
</evidence>
<protein>
    <submittedName>
        <fullName evidence="3">Iron-containing redox enzyme family protein</fullName>
    </submittedName>
</protein>
<dbReference type="Pfam" id="PF14518">
    <property type="entry name" value="Haem_oxygenas_2"/>
    <property type="match status" value="1"/>
</dbReference>
<evidence type="ECO:0000313" key="3">
    <source>
        <dbReference type="EMBL" id="RDD62084.1"/>
    </source>
</evidence>
<gene>
    <name evidence="3" type="ORF">DRB17_09605</name>
</gene>
<dbReference type="InterPro" id="IPR039068">
    <property type="entry name" value="PqqC-like"/>
</dbReference>
<organism evidence="3 4">
    <name type="scientific">Ferruginivarius sediminum</name>
    <dbReference type="NCBI Taxonomy" id="2661937"/>
    <lineage>
        <taxon>Bacteria</taxon>
        <taxon>Pseudomonadati</taxon>
        <taxon>Pseudomonadota</taxon>
        <taxon>Alphaproteobacteria</taxon>
        <taxon>Rhodospirillales</taxon>
        <taxon>Rhodospirillaceae</taxon>
        <taxon>Ferruginivarius</taxon>
    </lineage>
</organism>
<keyword evidence="1" id="KW-0560">Oxidoreductase</keyword>
<feature type="region of interest" description="Disordered" evidence="2">
    <location>
        <begin position="1"/>
        <end position="20"/>
    </location>
</feature>
<dbReference type="EMBL" id="QPMH01000007">
    <property type="protein sequence ID" value="RDD62084.1"/>
    <property type="molecule type" value="Genomic_DNA"/>
</dbReference>
<reference evidence="3 4" key="1">
    <citation type="submission" date="2018-07" db="EMBL/GenBank/DDBJ databases">
        <title>Venubactetium sediminum gen. nov., sp. nov., isolated from a marine solar saltern.</title>
        <authorList>
            <person name="Wang S."/>
        </authorList>
    </citation>
    <scope>NUCLEOTIDE SEQUENCE [LARGE SCALE GENOMIC DNA]</scope>
    <source>
        <strain evidence="3 4">WD2A32</strain>
    </source>
</reference>
<keyword evidence="4" id="KW-1185">Reference proteome</keyword>
<accession>A0A369TC37</accession>
<sequence>MAAVQATATSDHPGTLASDRPQRDLFKYNIRFDHTPAEVQHLREIETPWVDGLLARVAEDGGEKVDTFEKFRERMNGIIEEEAQNPPPSCLFLANEADDKAFRFIVEQFAVDALTEAKSFLPILGHLPVTAQMPVLRVLIDEFGCGNLSQMHTYLYMKLLDELGMSTELDDYFDITVEEVFAFSNIFHWTTKRAPCPEYFLGGLAWFEAVVPTFFSHYVKACERLGIANHHYFSEHVHIDPYHAHSVLKAIQETARHRDLDYERVWHGTSLLATVTADAFDKVVDVWTKGEKV</sequence>
<dbReference type="AlphaFoldDB" id="A0A369TC37"/>
<comment type="caution">
    <text evidence="3">The sequence shown here is derived from an EMBL/GenBank/DDBJ whole genome shotgun (WGS) entry which is preliminary data.</text>
</comment>
<dbReference type="RefSeq" id="WP_114581982.1">
    <property type="nucleotide sequence ID" value="NZ_QPMH01000007.1"/>
</dbReference>
<dbReference type="PANTHER" id="PTHR40279">
    <property type="entry name" value="PQQC-LIKE PROTEIN"/>
    <property type="match status" value="1"/>
</dbReference>
<dbReference type="Proteomes" id="UP000253941">
    <property type="component" value="Unassembled WGS sequence"/>
</dbReference>
<dbReference type="SMART" id="SM01236">
    <property type="entry name" value="Haem_oxygenase_2"/>
    <property type="match status" value="1"/>
</dbReference>
<dbReference type="SUPFAM" id="SSF48613">
    <property type="entry name" value="Heme oxygenase-like"/>
    <property type="match status" value="1"/>
</dbReference>
<name>A0A369TC37_9PROT</name>
<dbReference type="GO" id="GO:0016491">
    <property type="term" value="F:oxidoreductase activity"/>
    <property type="evidence" value="ECO:0007669"/>
    <property type="project" value="UniProtKB-KW"/>
</dbReference>
<evidence type="ECO:0000256" key="1">
    <source>
        <dbReference type="ARBA" id="ARBA00023002"/>
    </source>
</evidence>
<proteinExistence type="predicted"/>
<feature type="compositionally biased region" description="Polar residues" evidence="2">
    <location>
        <begin position="1"/>
        <end position="12"/>
    </location>
</feature>
<dbReference type="InterPro" id="IPR016084">
    <property type="entry name" value="Haem_Oase-like_multi-hlx"/>
</dbReference>
<dbReference type="PANTHER" id="PTHR40279:SF3">
    <property type="entry name" value="4-AMINOBENZOATE SYNTHASE"/>
    <property type="match status" value="1"/>
</dbReference>
<dbReference type="Gene3D" id="1.20.910.10">
    <property type="entry name" value="Heme oxygenase-like"/>
    <property type="match status" value="1"/>
</dbReference>
<evidence type="ECO:0000313" key="4">
    <source>
        <dbReference type="Proteomes" id="UP000253941"/>
    </source>
</evidence>